<dbReference type="EMBL" id="RXIC02000024">
    <property type="protein sequence ID" value="KAB1208716.1"/>
    <property type="molecule type" value="Genomic_DNA"/>
</dbReference>
<evidence type="ECO:0000313" key="2">
    <source>
        <dbReference type="Proteomes" id="UP000516437"/>
    </source>
</evidence>
<name>A0A6A1V970_9ROSI</name>
<gene>
    <name evidence="1" type="ORF">CJ030_MR6G003657</name>
</gene>
<dbReference type="AlphaFoldDB" id="A0A6A1V970"/>
<accession>A0A6A1V970</accession>
<dbReference type="Proteomes" id="UP000516437">
    <property type="component" value="Chromosome 6"/>
</dbReference>
<reference evidence="1 2" key="1">
    <citation type="journal article" date="2019" name="Plant Biotechnol. J.">
        <title>The red bayberry genome and genetic basis of sex determination.</title>
        <authorList>
            <person name="Jia H.M."/>
            <person name="Jia H.J."/>
            <person name="Cai Q.L."/>
            <person name="Wang Y."/>
            <person name="Zhao H.B."/>
            <person name="Yang W.F."/>
            <person name="Wang G.Y."/>
            <person name="Li Y.H."/>
            <person name="Zhan D.L."/>
            <person name="Shen Y.T."/>
            <person name="Niu Q.F."/>
            <person name="Chang L."/>
            <person name="Qiu J."/>
            <person name="Zhao L."/>
            <person name="Xie H.B."/>
            <person name="Fu W.Y."/>
            <person name="Jin J."/>
            <person name="Li X.W."/>
            <person name="Jiao Y."/>
            <person name="Zhou C.C."/>
            <person name="Tu T."/>
            <person name="Chai C.Y."/>
            <person name="Gao J.L."/>
            <person name="Fan L.J."/>
            <person name="van de Weg E."/>
            <person name="Wang J.Y."/>
            <person name="Gao Z.S."/>
        </authorList>
    </citation>
    <scope>NUCLEOTIDE SEQUENCE [LARGE SCALE GENOMIC DNA]</scope>
    <source>
        <tissue evidence="1">Leaves</tissue>
    </source>
</reference>
<keyword evidence="2" id="KW-1185">Reference proteome</keyword>
<protein>
    <submittedName>
        <fullName evidence="1">Uncharacterized protein</fullName>
    </submittedName>
</protein>
<evidence type="ECO:0000313" key="1">
    <source>
        <dbReference type="EMBL" id="KAB1208716.1"/>
    </source>
</evidence>
<organism evidence="1 2">
    <name type="scientific">Morella rubra</name>
    <name type="common">Chinese bayberry</name>
    <dbReference type="NCBI Taxonomy" id="262757"/>
    <lineage>
        <taxon>Eukaryota</taxon>
        <taxon>Viridiplantae</taxon>
        <taxon>Streptophyta</taxon>
        <taxon>Embryophyta</taxon>
        <taxon>Tracheophyta</taxon>
        <taxon>Spermatophyta</taxon>
        <taxon>Magnoliopsida</taxon>
        <taxon>eudicotyledons</taxon>
        <taxon>Gunneridae</taxon>
        <taxon>Pentapetalae</taxon>
        <taxon>rosids</taxon>
        <taxon>fabids</taxon>
        <taxon>Fagales</taxon>
        <taxon>Myricaceae</taxon>
        <taxon>Morella</taxon>
    </lineage>
</organism>
<sequence length="66" mass="8092">MFFSRWFLKKVRWSRIPSKTQLQVQQMVHNKQHVDCIGKSSWRAYAQETEQLHWTLKLQDLFNIQS</sequence>
<comment type="caution">
    <text evidence="1">The sequence shown here is derived from an EMBL/GenBank/DDBJ whole genome shotgun (WGS) entry which is preliminary data.</text>
</comment>
<proteinExistence type="predicted"/>